<sequence>MDEPSANISELTRQKDAKLVEIALLRNVLAPVRRVPLEILSEIFELVSAQHRRWASDIVSCIFGLSSVCVAWRKAAHASPRLW</sequence>
<reference evidence="1" key="1">
    <citation type="journal article" date="2019" name="Environ. Microbiol.">
        <title>Fungal ecological strategies reflected in gene transcription - a case study of two litter decomposers.</title>
        <authorList>
            <person name="Barbi F."/>
            <person name="Kohler A."/>
            <person name="Barry K."/>
            <person name="Baskaran P."/>
            <person name="Daum C."/>
            <person name="Fauchery L."/>
            <person name="Ihrmark K."/>
            <person name="Kuo A."/>
            <person name="LaButti K."/>
            <person name="Lipzen A."/>
            <person name="Morin E."/>
            <person name="Grigoriev I.V."/>
            <person name="Henrissat B."/>
            <person name="Lindahl B."/>
            <person name="Martin F."/>
        </authorList>
    </citation>
    <scope>NUCLEOTIDE SEQUENCE</scope>
    <source>
        <strain evidence="1">JB14</strain>
    </source>
</reference>
<protein>
    <recommendedName>
        <fullName evidence="3">F-box domain-containing protein</fullName>
    </recommendedName>
</protein>
<evidence type="ECO:0000313" key="2">
    <source>
        <dbReference type="Proteomes" id="UP000799118"/>
    </source>
</evidence>
<evidence type="ECO:0008006" key="3">
    <source>
        <dbReference type="Google" id="ProtNLM"/>
    </source>
</evidence>
<evidence type="ECO:0000313" key="1">
    <source>
        <dbReference type="EMBL" id="KAE9405941.1"/>
    </source>
</evidence>
<dbReference type="EMBL" id="ML769405">
    <property type="protein sequence ID" value="KAE9405941.1"/>
    <property type="molecule type" value="Genomic_DNA"/>
</dbReference>
<dbReference type="AlphaFoldDB" id="A0A6A4I5Y1"/>
<feature type="non-terminal residue" evidence="1">
    <location>
        <position position="83"/>
    </location>
</feature>
<name>A0A6A4I5Y1_9AGAR</name>
<dbReference type="OrthoDB" id="3229088at2759"/>
<gene>
    <name evidence="1" type="ORF">BT96DRAFT_811593</name>
</gene>
<organism evidence="1 2">
    <name type="scientific">Gymnopus androsaceus JB14</name>
    <dbReference type="NCBI Taxonomy" id="1447944"/>
    <lineage>
        <taxon>Eukaryota</taxon>
        <taxon>Fungi</taxon>
        <taxon>Dikarya</taxon>
        <taxon>Basidiomycota</taxon>
        <taxon>Agaricomycotina</taxon>
        <taxon>Agaricomycetes</taxon>
        <taxon>Agaricomycetidae</taxon>
        <taxon>Agaricales</taxon>
        <taxon>Marasmiineae</taxon>
        <taxon>Omphalotaceae</taxon>
        <taxon>Gymnopus</taxon>
    </lineage>
</organism>
<proteinExistence type="predicted"/>
<accession>A0A6A4I5Y1</accession>
<dbReference type="Proteomes" id="UP000799118">
    <property type="component" value="Unassembled WGS sequence"/>
</dbReference>
<keyword evidence="2" id="KW-1185">Reference proteome</keyword>